<dbReference type="PANTHER" id="PTHR43881">
    <property type="entry name" value="GAMMA-GLUTAMYLTRANSPEPTIDASE (AFU_ORTHOLOGUE AFUA_4G13580)"/>
    <property type="match status" value="1"/>
</dbReference>
<feature type="non-terminal residue" evidence="1">
    <location>
        <position position="193"/>
    </location>
</feature>
<dbReference type="AlphaFoldDB" id="X1IQA7"/>
<dbReference type="EMBL" id="BARU01022700">
    <property type="protein sequence ID" value="GAH59728.1"/>
    <property type="molecule type" value="Genomic_DNA"/>
</dbReference>
<gene>
    <name evidence="1" type="ORF">S03H2_36934</name>
</gene>
<dbReference type="SUPFAM" id="SSF56235">
    <property type="entry name" value="N-terminal nucleophile aminohydrolases (Ntn hydrolases)"/>
    <property type="match status" value="1"/>
</dbReference>
<dbReference type="InterPro" id="IPR052896">
    <property type="entry name" value="GGT-like_enzyme"/>
</dbReference>
<organism evidence="1">
    <name type="scientific">marine sediment metagenome</name>
    <dbReference type="NCBI Taxonomy" id="412755"/>
    <lineage>
        <taxon>unclassified sequences</taxon>
        <taxon>metagenomes</taxon>
        <taxon>ecological metagenomes</taxon>
    </lineage>
</organism>
<dbReference type="PANTHER" id="PTHR43881:SF1">
    <property type="entry name" value="GAMMA-GLUTAMYLTRANSPEPTIDASE (AFU_ORTHOLOGUE AFUA_4G13580)"/>
    <property type="match status" value="1"/>
</dbReference>
<dbReference type="Pfam" id="PF01019">
    <property type="entry name" value="G_glu_transpept"/>
    <property type="match status" value="1"/>
</dbReference>
<dbReference type="PRINTS" id="PR01210">
    <property type="entry name" value="GGTRANSPTASE"/>
</dbReference>
<protein>
    <recommendedName>
        <fullName evidence="2">Gamma-glutamyltransferase</fullName>
    </recommendedName>
</protein>
<reference evidence="1" key="1">
    <citation type="journal article" date="2014" name="Front. Microbiol.">
        <title>High frequency of phylogenetically diverse reductive dehalogenase-homologous genes in deep subseafloor sedimentary metagenomes.</title>
        <authorList>
            <person name="Kawai M."/>
            <person name="Futagami T."/>
            <person name="Toyoda A."/>
            <person name="Takaki Y."/>
            <person name="Nishi S."/>
            <person name="Hori S."/>
            <person name="Arai W."/>
            <person name="Tsubouchi T."/>
            <person name="Morono Y."/>
            <person name="Uchiyama I."/>
            <person name="Ito T."/>
            <person name="Fujiyama A."/>
            <person name="Inagaki F."/>
            <person name="Takami H."/>
        </authorList>
    </citation>
    <scope>NUCLEOTIDE SEQUENCE</scope>
    <source>
        <strain evidence="1">Expedition CK06-06</strain>
    </source>
</reference>
<accession>X1IQA7</accession>
<evidence type="ECO:0000313" key="1">
    <source>
        <dbReference type="EMBL" id="GAH59728.1"/>
    </source>
</evidence>
<comment type="caution">
    <text evidence="1">The sequence shown here is derived from an EMBL/GenBank/DDBJ whole genome shotgun (WGS) entry which is preliminary data.</text>
</comment>
<proteinExistence type="predicted"/>
<evidence type="ECO:0008006" key="2">
    <source>
        <dbReference type="Google" id="ProtNLM"/>
    </source>
</evidence>
<name>X1IQA7_9ZZZZ</name>
<dbReference type="InterPro" id="IPR029055">
    <property type="entry name" value="Ntn_hydrolases_N"/>
</dbReference>
<sequence>MGANGMVTSTHYLASVAGLKALQDGGNVVDAGATMWFCLTLLKPHLVGAAGEVPILLYWADEEKVVAVNGQGPAPMNATIDWFHEHGYPMIPEDGFTPAVVPGSFDAWLITLEEYGTFTLGRVMEPALRIARDGFPVYPTLKAFLGRVRDRYLSEWPTSAETYLPGSRVPEVGQLLRNPDWHRTFKEVADVES</sequence>